<dbReference type="PROSITE" id="PS50951">
    <property type="entry name" value="SARAH"/>
    <property type="match status" value="1"/>
</dbReference>
<keyword evidence="1" id="KW-0597">Phosphoprotein</keyword>
<evidence type="ECO:0000256" key="3">
    <source>
        <dbReference type="SAM" id="MobiDB-lite"/>
    </source>
</evidence>
<dbReference type="EMBL" id="CAIIXF020000008">
    <property type="protein sequence ID" value="CAH1791391.1"/>
    <property type="molecule type" value="Genomic_DNA"/>
</dbReference>
<dbReference type="InterPro" id="IPR011524">
    <property type="entry name" value="SARAH_dom"/>
</dbReference>
<feature type="compositionally biased region" description="Low complexity" evidence="3">
    <location>
        <begin position="190"/>
        <end position="205"/>
    </location>
</feature>
<proteinExistence type="predicted"/>
<dbReference type="Pfam" id="PF00397">
    <property type="entry name" value="WW"/>
    <property type="match status" value="1"/>
</dbReference>
<dbReference type="Proteomes" id="UP000749559">
    <property type="component" value="Unassembled WGS sequence"/>
</dbReference>
<dbReference type="SUPFAM" id="SSF51045">
    <property type="entry name" value="WW domain"/>
    <property type="match status" value="2"/>
</dbReference>
<dbReference type="SMART" id="SM00456">
    <property type="entry name" value="WW"/>
    <property type="match status" value="2"/>
</dbReference>
<dbReference type="PANTHER" id="PTHR47522:SF2">
    <property type="entry name" value="PROTEIN SALVADOR HOMOLOG 1"/>
    <property type="match status" value="1"/>
</dbReference>
<keyword evidence="2" id="KW-0677">Repeat</keyword>
<keyword evidence="5" id="KW-1185">Reference proteome</keyword>
<dbReference type="GO" id="GO:0043065">
    <property type="term" value="P:positive regulation of apoptotic process"/>
    <property type="evidence" value="ECO:0007669"/>
    <property type="project" value="TreeGrafter"/>
</dbReference>
<accession>A0A8J1U6H0</accession>
<feature type="region of interest" description="Disordered" evidence="3">
    <location>
        <begin position="274"/>
        <end position="295"/>
    </location>
</feature>
<dbReference type="CDD" id="cd00201">
    <property type="entry name" value="WW"/>
    <property type="match status" value="2"/>
</dbReference>
<evidence type="ECO:0000256" key="1">
    <source>
        <dbReference type="ARBA" id="ARBA00022553"/>
    </source>
</evidence>
<reference evidence="4" key="1">
    <citation type="submission" date="2022-03" db="EMBL/GenBank/DDBJ databases">
        <authorList>
            <person name="Martin C."/>
        </authorList>
    </citation>
    <scope>NUCLEOTIDE SEQUENCE</scope>
</reference>
<evidence type="ECO:0000313" key="5">
    <source>
        <dbReference type="Proteomes" id="UP000749559"/>
    </source>
</evidence>
<dbReference type="OrthoDB" id="5339429at2759"/>
<dbReference type="Gene3D" id="2.20.70.10">
    <property type="match status" value="2"/>
</dbReference>
<protein>
    <submittedName>
        <fullName evidence="4">Uncharacterized protein</fullName>
    </submittedName>
</protein>
<dbReference type="InterPro" id="IPR001202">
    <property type="entry name" value="WW_dom"/>
</dbReference>
<feature type="compositionally biased region" description="Polar residues" evidence="3">
    <location>
        <begin position="172"/>
        <end position="181"/>
    </location>
</feature>
<evidence type="ECO:0000256" key="2">
    <source>
        <dbReference type="ARBA" id="ARBA00022737"/>
    </source>
</evidence>
<evidence type="ECO:0000313" key="4">
    <source>
        <dbReference type="EMBL" id="CAH1791391.1"/>
    </source>
</evidence>
<dbReference type="InterPro" id="IPR030030">
    <property type="entry name" value="Sav"/>
</dbReference>
<comment type="caution">
    <text evidence="4">The sequence shown here is derived from an EMBL/GenBank/DDBJ whole genome shotgun (WGS) entry which is preliminary data.</text>
</comment>
<dbReference type="FunFam" id="2.20.70.10:FF:000035">
    <property type="entry name" value="Salvador homolog 1 (Drosophila)"/>
    <property type="match status" value="1"/>
</dbReference>
<dbReference type="GO" id="GO:0005829">
    <property type="term" value="C:cytosol"/>
    <property type="evidence" value="ECO:0007669"/>
    <property type="project" value="TreeGrafter"/>
</dbReference>
<feature type="region of interest" description="Disordered" evidence="3">
    <location>
        <begin position="25"/>
        <end position="61"/>
    </location>
</feature>
<sequence>MLSRKKEPAGLHEGIAGKYVKRDNPPILRNYHSPVRHGTTFERRTNKSPTGYAPQQVHQQGANVNNYSVYVNKPPPKASSTSGLVVQPVTSEATRQQQQTGTHGPAGQLNNVIPARPHSAISPGFHSQPHLQTTQITQAFQGLNISGNQHVVNSSQNPVIENGAQTQRYNVPTSLYSNHGNQFKRPPGDQHQSPQQQLQHNQFQQDDSSEEERRVYLLGLQQQQHVDHTGDNNVDYDNYQVQQYHQEIRNHYAQQSQLQIPAPVANTPGVRPVQGAGRQVVPSQGQGTEQELPPGWSIDWTIRGRKYYIDHNTQTTHWSHPLEKESLPMGWEKIESKEGTYFYNHYSKTFQMVHPCLIPVFHPGIMMQQSLPITHLPHPMSIEPQRQSLVPPNPMLNADIPEWLSIYFKAPAEHDHKLQWSLFKLPELECYDAMLTILYKQSVQDIVMHYENYRQVLNFERERRLKEKQADSYKIEQQKLQGVQPSGQVQVKPSNV</sequence>
<dbReference type="PANTHER" id="PTHR47522">
    <property type="entry name" value="SALVADOR FAMILY WW DOMAIN-CONTAINING PROTEIN 1"/>
    <property type="match status" value="1"/>
</dbReference>
<dbReference type="AlphaFoldDB" id="A0A8J1U6H0"/>
<dbReference type="GO" id="GO:0006915">
    <property type="term" value="P:apoptotic process"/>
    <property type="evidence" value="ECO:0007669"/>
    <property type="project" value="InterPro"/>
</dbReference>
<dbReference type="CDD" id="cd21433">
    <property type="entry name" value="SARAH_Sav"/>
    <property type="match status" value="1"/>
</dbReference>
<name>A0A8J1U6H0_OWEFU</name>
<organism evidence="4 5">
    <name type="scientific">Owenia fusiformis</name>
    <name type="common">Polychaete worm</name>
    <dbReference type="NCBI Taxonomy" id="6347"/>
    <lineage>
        <taxon>Eukaryota</taxon>
        <taxon>Metazoa</taxon>
        <taxon>Spiralia</taxon>
        <taxon>Lophotrochozoa</taxon>
        <taxon>Annelida</taxon>
        <taxon>Polychaeta</taxon>
        <taxon>Sedentaria</taxon>
        <taxon>Canalipalpata</taxon>
        <taxon>Sabellida</taxon>
        <taxon>Oweniida</taxon>
        <taxon>Oweniidae</taxon>
        <taxon>Owenia</taxon>
    </lineage>
</organism>
<dbReference type="InterPro" id="IPR036020">
    <property type="entry name" value="WW_dom_sf"/>
</dbReference>
<dbReference type="GO" id="GO:0035329">
    <property type="term" value="P:hippo signaling"/>
    <property type="evidence" value="ECO:0007669"/>
    <property type="project" value="InterPro"/>
</dbReference>
<dbReference type="GO" id="GO:0060090">
    <property type="term" value="F:molecular adaptor activity"/>
    <property type="evidence" value="ECO:0007669"/>
    <property type="project" value="InterPro"/>
</dbReference>
<feature type="region of interest" description="Disordered" evidence="3">
    <location>
        <begin position="172"/>
        <end position="211"/>
    </location>
</feature>
<dbReference type="PROSITE" id="PS50020">
    <property type="entry name" value="WW_DOMAIN_2"/>
    <property type="match status" value="2"/>
</dbReference>
<gene>
    <name evidence="4" type="ORF">OFUS_LOCUS16478</name>
</gene>
<dbReference type="GO" id="GO:0008285">
    <property type="term" value="P:negative regulation of cell population proliferation"/>
    <property type="evidence" value="ECO:0007669"/>
    <property type="project" value="TreeGrafter"/>
</dbReference>